<sequence length="93" mass="10229">MLESVKLALRITNKAYDSEVVDLIAGARTDLIQAGVSSVKANSDDPLINRAITTYCKANFGMNNPDAERFMQSYEMLKQHLSLAGDYNGNSLE</sequence>
<evidence type="ECO:0000313" key="2">
    <source>
        <dbReference type="Proteomes" id="UP000193006"/>
    </source>
</evidence>
<evidence type="ECO:0008006" key="3">
    <source>
        <dbReference type="Google" id="ProtNLM"/>
    </source>
</evidence>
<proteinExistence type="predicted"/>
<dbReference type="Proteomes" id="UP000193006">
    <property type="component" value="Chromosome"/>
</dbReference>
<dbReference type="AlphaFoldDB" id="A0A1X9MHM0"/>
<dbReference type="STRING" id="199441.BkAM31D_21070"/>
<accession>A0A1X9MHM0</accession>
<reference evidence="1 2" key="1">
    <citation type="submission" date="2017-04" db="EMBL/GenBank/DDBJ databases">
        <title>Bacillus krulwichiae AM31D Genome sequencing and assembly.</title>
        <authorList>
            <person name="Krulwich T.A."/>
            <person name="Anastor L."/>
            <person name="Ehrlich R."/>
            <person name="Ehrlich G.D."/>
            <person name="Janto B."/>
        </authorList>
    </citation>
    <scope>NUCLEOTIDE SEQUENCE [LARGE SCALE GENOMIC DNA]</scope>
    <source>
        <strain evidence="1 2">AM31D</strain>
    </source>
</reference>
<dbReference type="RefSeq" id="WP_066160389.1">
    <property type="nucleotide sequence ID" value="NZ_CP020814.1"/>
</dbReference>
<dbReference type="KEGG" id="bkw:BkAM31D_21070"/>
<keyword evidence="2" id="KW-1185">Reference proteome</keyword>
<name>A0A1X9MHM0_9BACI</name>
<gene>
    <name evidence="1" type="ORF">BkAM31D_21070</name>
</gene>
<dbReference type="Pfam" id="PF24829">
    <property type="entry name" value="Phage_connect_2"/>
    <property type="match status" value="1"/>
</dbReference>
<protein>
    <recommendedName>
        <fullName evidence="3">Phage gp6-like head-tail connector protein</fullName>
    </recommendedName>
</protein>
<dbReference type="EMBL" id="CP020814">
    <property type="protein sequence ID" value="ARK32134.1"/>
    <property type="molecule type" value="Genomic_DNA"/>
</dbReference>
<evidence type="ECO:0000313" key="1">
    <source>
        <dbReference type="EMBL" id="ARK32134.1"/>
    </source>
</evidence>
<dbReference type="InterPro" id="IPR056951">
    <property type="entry name" value="Phage_connect_2"/>
</dbReference>
<organism evidence="1 2">
    <name type="scientific">Halalkalibacter krulwichiae</name>
    <dbReference type="NCBI Taxonomy" id="199441"/>
    <lineage>
        <taxon>Bacteria</taxon>
        <taxon>Bacillati</taxon>
        <taxon>Bacillota</taxon>
        <taxon>Bacilli</taxon>
        <taxon>Bacillales</taxon>
        <taxon>Bacillaceae</taxon>
        <taxon>Halalkalibacter</taxon>
    </lineage>
</organism>